<keyword evidence="10" id="KW-0472">Membrane</keyword>
<dbReference type="GO" id="GO:0008237">
    <property type="term" value="F:metallopeptidase activity"/>
    <property type="evidence" value="ECO:0007669"/>
    <property type="project" value="UniProtKB-KW"/>
</dbReference>
<dbReference type="GO" id="GO:0046872">
    <property type="term" value="F:metal ion binding"/>
    <property type="evidence" value="ECO:0007669"/>
    <property type="project" value="UniProtKB-KW"/>
</dbReference>
<dbReference type="CDD" id="cd07331">
    <property type="entry name" value="M48C_Oma1_like"/>
    <property type="match status" value="1"/>
</dbReference>
<dbReference type="Pfam" id="PF01435">
    <property type="entry name" value="Peptidase_M48"/>
    <property type="match status" value="1"/>
</dbReference>
<feature type="domain" description="Peptidase M48" evidence="11">
    <location>
        <begin position="188"/>
        <end position="286"/>
    </location>
</feature>
<evidence type="ECO:0000256" key="7">
    <source>
        <dbReference type="ARBA" id="ARBA00040360"/>
    </source>
</evidence>
<evidence type="ECO:0000256" key="3">
    <source>
        <dbReference type="ARBA" id="ARBA00022801"/>
    </source>
</evidence>
<evidence type="ECO:0000313" key="13">
    <source>
        <dbReference type="Proteomes" id="UP001634394"/>
    </source>
</evidence>
<comment type="similarity">
    <text evidence="6 9">Belongs to the peptidase M48 family.</text>
</comment>
<keyword evidence="5 9" id="KW-0482">Metalloprotease</keyword>
<evidence type="ECO:0000256" key="1">
    <source>
        <dbReference type="ARBA" id="ARBA00022670"/>
    </source>
</evidence>
<keyword evidence="10" id="KW-1133">Transmembrane helix</keyword>
<evidence type="ECO:0000256" key="6">
    <source>
        <dbReference type="ARBA" id="ARBA00038233"/>
    </source>
</evidence>
<evidence type="ECO:0000256" key="5">
    <source>
        <dbReference type="ARBA" id="ARBA00023049"/>
    </source>
</evidence>
<evidence type="ECO:0000256" key="9">
    <source>
        <dbReference type="RuleBase" id="RU003983"/>
    </source>
</evidence>
<sequence>MALFTSRFLPLFKYLNITKNVQKLLTNTIQIPEGRKFSSHSIRKWKVNLEGQARQSCYIGIRKHRFHTSNQKHAVPPLIWMVVKPVAKIGAIITGRLARTWLKGRPKVERTLYFRWILFGCLGGLTIGGLSGVVYYNSHMQEVPLTKRKRFITLTPEQMLKVSQFEADAYHKQFEQNTVSTTDPRYKRVVAVTEKLVMSNQDIPMLKSQKWVITIVESKEINAFVLPTGDIFVNTGLLELAPNNDMLAIVLGHEIAHAVLSHAAEQISFSQLIDFLIIAVMAAIWTIMPNDGIAIVTQWFYNKVMNACFDVRQGSVFWSKMKMLSELHQEVPMEFLSTHPAHEKRVKHIDHLIPKLLEVMKDCKCPPLSTRDPREDVAQVQEVVTDTITAMKARQNLSSVKTMSVPQPKKQSI</sequence>
<evidence type="ECO:0000313" key="12">
    <source>
        <dbReference type="EMBL" id="KAL3867588.1"/>
    </source>
</evidence>
<keyword evidence="10" id="KW-0812">Transmembrane</keyword>
<keyword evidence="3 9" id="KW-0378">Hydrolase</keyword>
<dbReference type="PANTHER" id="PTHR22726:SF1">
    <property type="entry name" value="METALLOENDOPEPTIDASE OMA1, MITOCHONDRIAL"/>
    <property type="match status" value="1"/>
</dbReference>
<dbReference type="GO" id="GO:0006508">
    <property type="term" value="P:proteolysis"/>
    <property type="evidence" value="ECO:0007669"/>
    <property type="project" value="UniProtKB-KW"/>
</dbReference>
<dbReference type="EMBL" id="JBJQND010000008">
    <property type="protein sequence ID" value="KAL3867588.1"/>
    <property type="molecule type" value="Genomic_DNA"/>
</dbReference>
<comment type="cofactor">
    <cofactor evidence="9">
        <name>Zn(2+)</name>
        <dbReference type="ChEBI" id="CHEBI:29105"/>
    </cofactor>
    <text evidence="9">Binds 1 zinc ion per subunit.</text>
</comment>
<keyword evidence="1 9" id="KW-0645">Protease</keyword>
<name>A0ABD3W2Y6_SINWO</name>
<evidence type="ECO:0000256" key="2">
    <source>
        <dbReference type="ARBA" id="ARBA00022723"/>
    </source>
</evidence>
<comment type="caution">
    <text evidence="12">The sequence shown here is derived from an EMBL/GenBank/DDBJ whole genome shotgun (WGS) entry which is preliminary data.</text>
</comment>
<dbReference type="PANTHER" id="PTHR22726">
    <property type="entry name" value="METALLOENDOPEPTIDASE OMA1"/>
    <property type="match status" value="1"/>
</dbReference>
<dbReference type="AlphaFoldDB" id="A0ABD3W2Y6"/>
<evidence type="ECO:0000259" key="11">
    <source>
        <dbReference type="Pfam" id="PF01435"/>
    </source>
</evidence>
<organism evidence="12 13">
    <name type="scientific">Sinanodonta woodiana</name>
    <name type="common">Chinese pond mussel</name>
    <name type="synonym">Anodonta woodiana</name>
    <dbReference type="NCBI Taxonomy" id="1069815"/>
    <lineage>
        <taxon>Eukaryota</taxon>
        <taxon>Metazoa</taxon>
        <taxon>Spiralia</taxon>
        <taxon>Lophotrochozoa</taxon>
        <taxon>Mollusca</taxon>
        <taxon>Bivalvia</taxon>
        <taxon>Autobranchia</taxon>
        <taxon>Heteroconchia</taxon>
        <taxon>Palaeoheterodonta</taxon>
        <taxon>Unionida</taxon>
        <taxon>Unionoidea</taxon>
        <taxon>Unionidae</taxon>
        <taxon>Unioninae</taxon>
        <taxon>Sinanodonta</taxon>
    </lineage>
</organism>
<accession>A0ABD3W2Y6</accession>
<keyword evidence="4 9" id="KW-0862">Zinc</keyword>
<reference evidence="12 13" key="1">
    <citation type="submission" date="2024-11" db="EMBL/GenBank/DDBJ databases">
        <title>Chromosome-level genome assembly of the freshwater bivalve Anodonta woodiana.</title>
        <authorList>
            <person name="Chen X."/>
        </authorList>
    </citation>
    <scope>NUCLEOTIDE SEQUENCE [LARGE SCALE GENOMIC DNA]</scope>
    <source>
        <strain evidence="12">MN2024</strain>
        <tissue evidence="12">Gills</tissue>
    </source>
</reference>
<keyword evidence="2" id="KW-0479">Metal-binding</keyword>
<gene>
    <name evidence="12" type="ORF">ACJMK2_040471</name>
</gene>
<evidence type="ECO:0000256" key="8">
    <source>
        <dbReference type="ARBA" id="ARBA00042978"/>
    </source>
</evidence>
<dbReference type="InterPro" id="IPR051156">
    <property type="entry name" value="Mito/Outer_Membr_Metalloprot"/>
</dbReference>
<dbReference type="Gene3D" id="3.30.2010.10">
    <property type="entry name" value="Metalloproteases ('zincins'), catalytic domain"/>
    <property type="match status" value="1"/>
</dbReference>
<proteinExistence type="inferred from homology"/>
<protein>
    <recommendedName>
        <fullName evidence="7">Metalloendopeptidase OMA1, mitochondrial</fullName>
    </recommendedName>
    <alternativeName>
        <fullName evidence="8">Overlapping with the m-AAA protease 1 homolog</fullName>
    </alternativeName>
</protein>
<keyword evidence="13" id="KW-1185">Reference proteome</keyword>
<dbReference type="Proteomes" id="UP001634394">
    <property type="component" value="Unassembled WGS sequence"/>
</dbReference>
<evidence type="ECO:0000256" key="10">
    <source>
        <dbReference type="SAM" id="Phobius"/>
    </source>
</evidence>
<feature type="transmembrane region" description="Helical" evidence="10">
    <location>
        <begin position="112"/>
        <end position="136"/>
    </location>
</feature>
<dbReference type="InterPro" id="IPR001915">
    <property type="entry name" value="Peptidase_M48"/>
</dbReference>
<evidence type="ECO:0000256" key="4">
    <source>
        <dbReference type="ARBA" id="ARBA00022833"/>
    </source>
</evidence>